<feature type="signal peptide" evidence="1">
    <location>
        <begin position="1"/>
        <end position="24"/>
    </location>
</feature>
<evidence type="ECO:0000256" key="1">
    <source>
        <dbReference type="SAM" id="SignalP"/>
    </source>
</evidence>
<evidence type="ECO:0000313" key="3">
    <source>
        <dbReference type="Proteomes" id="UP000184096"/>
    </source>
</evidence>
<gene>
    <name evidence="2" type="ORF">SAMN05444170_3648</name>
</gene>
<dbReference type="Proteomes" id="UP000184096">
    <property type="component" value="Chromosome I"/>
</dbReference>
<proteinExistence type="predicted"/>
<name>A0A1M7U608_9BRAD</name>
<sequence>MSRLGIVGAAALSLASAVATPAFAVELHGVRGGDLMDISGFGGFQASTGSFVPSEAAAAHCAQRWAYYDRASGKYMGDDGQWRPCV</sequence>
<dbReference type="OrthoDB" id="8256082at2"/>
<feature type="chain" id="PRO_5013065517" evidence="1">
    <location>
        <begin position="25"/>
        <end position="86"/>
    </location>
</feature>
<organism evidence="2 3">
    <name type="scientific">Bradyrhizobium erythrophlei</name>
    <dbReference type="NCBI Taxonomy" id="1437360"/>
    <lineage>
        <taxon>Bacteria</taxon>
        <taxon>Pseudomonadati</taxon>
        <taxon>Pseudomonadota</taxon>
        <taxon>Alphaproteobacteria</taxon>
        <taxon>Hyphomicrobiales</taxon>
        <taxon>Nitrobacteraceae</taxon>
        <taxon>Bradyrhizobium</taxon>
    </lineage>
</organism>
<protein>
    <submittedName>
        <fullName evidence="2">BA14K-like protein</fullName>
    </submittedName>
</protein>
<keyword evidence="1" id="KW-0732">Signal</keyword>
<dbReference type="AlphaFoldDB" id="A0A1M7U608"/>
<evidence type="ECO:0000313" key="2">
    <source>
        <dbReference type="EMBL" id="SHN78336.1"/>
    </source>
</evidence>
<dbReference type="EMBL" id="LT670849">
    <property type="protein sequence ID" value="SHN78336.1"/>
    <property type="molecule type" value="Genomic_DNA"/>
</dbReference>
<reference evidence="3" key="1">
    <citation type="submission" date="2016-11" db="EMBL/GenBank/DDBJ databases">
        <authorList>
            <person name="Varghese N."/>
            <person name="Submissions S."/>
        </authorList>
    </citation>
    <scope>NUCLEOTIDE SEQUENCE [LARGE SCALE GENOMIC DNA]</scope>
    <source>
        <strain evidence="3">GAS401</strain>
    </source>
</reference>
<accession>A0A1M7U608</accession>
<keyword evidence="3" id="KW-1185">Reference proteome</keyword>